<reference evidence="1 2" key="1">
    <citation type="submission" date="2015-08" db="EMBL/GenBank/DDBJ databases">
        <title>Genome sequencing of Penicillium nordicum.</title>
        <authorList>
            <person name="Nguyen H.D."/>
            <person name="Seifert K.A."/>
        </authorList>
    </citation>
    <scope>NUCLEOTIDE SEQUENCE [LARGE SCALE GENOMIC DNA]</scope>
    <source>
        <strain evidence="1 2">DAOMC 185683</strain>
    </source>
</reference>
<gene>
    <name evidence="1" type="ORF">ACN38_g3367</name>
</gene>
<proteinExistence type="predicted"/>
<dbReference type="Proteomes" id="UP000037696">
    <property type="component" value="Unassembled WGS sequence"/>
</dbReference>
<comment type="caution">
    <text evidence="1">The sequence shown here is derived from an EMBL/GenBank/DDBJ whole genome shotgun (WGS) entry which is preliminary data.</text>
</comment>
<name>A0A0M9WI45_9EURO</name>
<protein>
    <submittedName>
        <fullName evidence="1">Uncharacterized protein</fullName>
    </submittedName>
</protein>
<dbReference type="AlphaFoldDB" id="A0A0M9WI45"/>
<keyword evidence="2" id="KW-1185">Reference proteome</keyword>
<accession>A0A0M9WI45</accession>
<dbReference type="EMBL" id="LHQQ01000040">
    <property type="protein sequence ID" value="KOS45643.1"/>
    <property type="molecule type" value="Genomic_DNA"/>
</dbReference>
<evidence type="ECO:0000313" key="2">
    <source>
        <dbReference type="Proteomes" id="UP000037696"/>
    </source>
</evidence>
<organism evidence="1 2">
    <name type="scientific">Penicillium nordicum</name>
    <dbReference type="NCBI Taxonomy" id="229535"/>
    <lineage>
        <taxon>Eukaryota</taxon>
        <taxon>Fungi</taxon>
        <taxon>Dikarya</taxon>
        <taxon>Ascomycota</taxon>
        <taxon>Pezizomycotina</taxon>
        <taxon>Eurotiomycetes</taxon>
        <taxon>Eurotiomycetidae</taxon>
        <taxon>Eurotiales</taxon>
        <taxon>Aspergillaceae</taxon>
        <taxon>Penicillium</taxon>
    </lineage>
</organism>
<evidence type="ECO:0000313" key="1">
    <source>
        <dbReference type="EMBL" id="KOS45643.1"/>
    </source>
</evidence>
<sequence>MSETNAQFSISTQLIQVSSHIHMSTPSIPASPVLCTDLSKHTTQNNRTILHLQIFPHIHAVYSILLGIQCVTLIPPTYNRITAQSCIFRCISPGDD</sequence>